<proteinExistence type="predicted"/>
<feature type="transmembrane region" description="Helical" evidence="6">
    <location>
        <begin position="377"/>
        <end position="398"/>
    </location>
</feature>
<feature type="transmembrane region" description="Helical" evidence="6">
    <location>
        <begin position="347"/>
        <end position="365"/>
    </location>
</feature>
<dbReference type="EMBL" id="KQ965749">
    <property type="protein sequence ID" value="KXS17079.1"/>
    <property type="molecule type" value="Genomic_DNA"/>
</dbReference>
<evidence type="ECO:0000256" key="6">
    <source>
        <dbReference type="SAM" id="Phobius"/>
    </source>
</evidence>
<evidence type="ECO:0000256" key="1">
    <source>
        <dbReference type="ARBA" id="ARBA00004141"/>
    </source>
</evidence>
<accession>A0A139AJY2</accession>
<feature type="transmembrane region" description="Helical" evidence="6">
    <location>
        <begin position="152"/>
        <end position="171"/>
    </location>
</feature>
<evidence type="ECO:0000256" key="4">
    <source>
        <dbReference type="ARBA" id="ARBA00022989"/>
    </source>
</evidence>
<dbReference type="Gene3D" id="1.20.1250.20">
    <property type="entry name" value="MFS general substrate transporter like domains"/>
    <property type="match status" value="2"/>
</dbReference>
<keyword evidence="2" id="KW-0813">Transport</keyword>
<evidence type="ECO:0000256" key="5">
    <source>
        <dbReference type="ARBA" id="ARBA00023136"/>
    </source>
</evidence>
<keyword evidence="5 6" id="KW-0472">Membrane</keyword>
<feature type="transmembrane region" description="Helical" evidence="6">
    <location>
        <begin position="315"/>
        <end position="335"/>
    </location>
</feature>
<evidence type="ECO:0000313" key="8">
    <source>
        <dbReference type="Proteomes" id="UP000070544"/>
    </source>
</evidence>
<dbReference type="STRING" id="1344416.A0A139AJY2"/>
<feature type="transmembrane region" description="Helical" evidence="6">
    <location>
        <begin position="240"/>
        <end position="262"/>
    </location>
</feature>
<evidence type="ECO:0000313" key="7">
    <source>
        <dbReference type="EMBL" id="KXS17079.1"/>
    </source>
</evidence>
<protein>
    <submittedName>
        <fullName evidence="7">MFS general substrate transporter</fullName>
    </submittedName>
</protein>
<dbReference type="SUPFAM" id="SSF103473">
    <property type="entry name" value="MFS general substrate transporter"/>
    <property type="match status" value="1"/>
</dbReference>
<feature type="transmembrane region" description="Helical" evidence="6">
    <location>
        <begin position="118"/>
        <end position="140"/>
    </location>
</feature>
<dbReference type="GO" id="GO:0016020">
    <property type="term" value="C:membrane"/>
    <property type="evidence" value="ECO:0007669"/>
    <property type="project" value="UniProtKB-SubCell"/>
</dbReference>
<dbReference type="InterPro" id="IPR011701">
    <property type="entry name" value="MFS"/>
</dbReference>
<feature type="transmembrane region" description="Helical" evidence="6">
    <location>
        <begin position="207"/>
        <end position="228"/>
    </location>
</feature>
<keyword evidence="8" id="KW-1185">Reference proteome</keyword>
<organism evidence="7 8">
    <name type="scientific">Gonapodya prolifera (strain JEL478)</name>
    <name type="common">Monoblepharis prolifera</name>
    <dbReference type="NCBI Taxonomy" id="1344416"/>
    <lineage>
        <taxon>Eukaryota</taxon>
        <taxon>Fungi</taxon>
        <taxon>Fungi incertae sedis</taxon>
        <taxon>Chytridiomycota</taxon>
        <taxon>Chytridiomycota incertae sedis</taxon>
        <taxon>Monoblepharidomycetes</taxon>
        <taxon>Monoblepharidales</taxon>
        <taxon>Gonapodyaceae</taxon>
        <taxon>Gonapodya</taxon>
    </lineage>
</organism>
<dbReference type="PANTHER" id="PTHR43791:SF36">
    <property type="entry name" value="TRANSPORTER, PUTATIVE (AFU_ORTHOLOGUE AFUA_6G08340)-RELATED"/>
    <property type="match status" value="1"/>
</dbReference>
<dbReference type="OrthoDB" id="2985014at2759"/>
<dbReference type="GO" id="GO:0022857">
    <property type="term" value="F:transmembrane transporter activity"/>
    <property type="evidence" value="ECO:0007669"/>
    <property type="project" value="InterPro"/>
</dbReference>
<dbReference type="AlphaFoldDB" id="A0A139AJY2"/>
<name>A0A139AJY2_GONPJ</name>
<dbReference type="Pfam" id="PF07690">
    <property type="entry name" value="MFS_1"/>
    <property type="match status" value="1"/>
</dbReference>
<feature type="transmembrane region" description="Helical" evidence="6">
    <location>
        <begin position="468"/>
        <end position="490"/>
    </location>
</feature>
<dbReference type="InterPro" id="IPR036259">
    <property type="entry name" value="MFS_trans_sf"/>
</dbReference>
<reference evidence="7 8" key="1">
    <citation type="journal article" date="2015" name="Genome Biol. Evol.">
        <title>Phylogenomic analyses indicate that early fungi evolved digesting cell walls of algal ancestors of land plants.</title>
        <authorList>
            <person name="Chang Y."/>
            <person name="Wang S."/>
            <person name="Sekimoto S."/>
            <person name="Aerts A.L."/>
            <person name="Choi C."/>
            <person name="Clum A."/>
            <person name="LaButti K.M."/>
            <person name="Lindquist E.A."/>
            <person name="Yee Ngan C."/>
            <person name="Ohm R.A."/>
            <person name="Salamov A.A."/>
            <person name="Grigoriev I.V."/>
            <person name="Spatafora J.W."/>
            <person name="Berbee M.L."/>
        </authorList>
    </citation>
    <scope>NUCLEOTIDE SEQUENCE [LARGE SCALE GENOMIC DNA]</scope>
    <source>
        <strain evidence="7 8">JEL478</strain>
    </source>
</reference>
<keyword evidence="3 6" id="KW-0812">Transmembrane</keyword>
<feature type="transmembrane region" description="Helical" evidence="6">
    <location>
        <begin position="435"/>
        <end position="456"/>
    </location>
</feature>
<feature type="transmembrane region" description="Helical" evidence="6">
    <location>
        <begin position="177"/>
        <end position="198"/>
    </location>
</feature>
<feature type="transmembrane region" description="Helical" evidence="6">
    <location>
        <begin position="404"/>
        <end position="423"/>
    </location>
</feature>
<evidence type="ECO:0000256" key="2">
    <source>
        <dbReference type="ARBA" id="ARBA00022448"/>
    </source>
</evidence>
<dbReference type="FunFam" id="1.20.1250.20:FF:000057">
    <property type="entry name" value="MFS general substrate transporter"/>
    <property type="match status" value="1"/>
</dbReference>
<keyword evidence="4 6" id="KW-1133">Transmembrane helix</keyword>
<evidence type="ECO:0000256" key="3">
    <source>
        <dbReference type="ARBA" id="ARBA00022692"/>
    </source>
</evidence>
<comment type="subcellular location">
    <subcellularLocation>
        <location evidence="1">Membrane</location>
        <topology evidence="1">Multi-pass membrane protein</topology>
    </subcellularLocation>
</comment>
<gene>
    <name evidence="7" type="ORF">M427DRAFT_68789</name>
</gene>
<dbReference type="Proteomes" id="UP000070544">
    <property type="component" value="Unassembled WGS sequence"/>
</dbReference>
<sequence length="547" mass="60299">MTGEVVLQDDRWSFVQHPNAPGRPSAASVSSATSFTDASSYQPQVGHLRVVRVDRADWTPEEEARVVRKVDMVFIPWLILCYTALNIDRVNISYAAIMNAENPGHTIFAQLGLDGDKFNWAVSVFFFGYVLFEIPSNLVITYFNPSRWLGRIMTSWGIVATCAAAAQNYSGILTVRAILGCMEAGFAPGTALLMTFWYKKYEVSSRWAYMFAGATLLSSFGGLVAFGVAKMDDIRGISGWRWMFILEGAGSTLVGILTIFFLPDYPQTCKFLTVREKEIIIGRLPPTGPSIVAKTIQFWEVVDALKDWRMYAFSLALMCELATVYSAVYFLPLVIHQMGFQSETAQLLSIPPYMIAAVWITFINWSSDRYQEKAWHGLCCLVLPIIGFFCLALFQGGLSPGGRYGLIFLTTLAEGVVPIIIGLSTISTKGTSRTALRSAFTVACGNIGGAIGGQIYQQTDGPFFVRGHFINAGLLILVLVIFLIAVWSLIQEGEYLGHKANITVFERGGIEVENQVLSVDHVLELTRSNSDRTLGSRLSAGVVPKHV</sequence>
<dbReference type="PANTHER" id="PTHR43791">
    <property type="entry name" value="PERMEASE-RELATED"/>
    <property type="match status" value="1"/>
</dbReference>